<reference evidence="1" key="1">
    <citation type="submission" date="2021-03" db="EMBL/GenBank/DDBJ databases">
        <title>Antimicrobial resistance genes in bacteria isolated from Japanese honey, and their potential for conferring macrolide and lincosamide resistance in the American foulbrood pathogen Paenibacillus larvae.</title>
        <authorList>
            <person name="Okamoto M."/>
            <person name="Kumagai M."/>
            <person name="Kanamori H."/>
            <person name="Takamatsu D."/>
        </authorList>
    </citation>
    <scope>NUCLEOTIDE SEQUENCE</scope>
    <source>
        <strain evidence="1">J40TS1</strain>
    </source>
</reference>
<sequence length="118" mass="13729">MIGLYHSGTDGGLRSYFPGLFSPLKEDPYNLEQIEAKHQFKRSIGLTDFKIQVIEEIEYLETPKDILIKKCYGQKDSVKTFVWKHCLEDVEKIFNRYSTDKGLKVINYHHLVIATKSC</sequence>
<evidence type="ECO:0000313" key="1">
    <source>
        <dbReference type="EMBL" id="GIP18167.1"/>
    </source>
</evidence>
<proteinExistence type="predicted"/>
<keyword evidence="2" id="KW-1185">Reference proteome</keyword>
<comment type="caution">
    <text evidence="1">The sequence shown here is derived from an EMBL/GenBank/DDBJ whole genome shotgun (WGS) entry which is preliminary data.</text>
</comment>
<name>A0A919YPC8_9BACL</name>
<organism evidence="1 2">
    <name type="scientific">Paenibacillus montaniterrae</name>
    <dbReference type="NCBI Taxonomy" id="429341"/>
    <lineage>
        <taxon>Bacteria</taxon>
        <taxon>Bacillati</taxon>
        <taxon>Bacillota</taxon>
        <taxon>Bacilli</taxon>
        <taxon>Bacillales</taxon>
        <taxon>Paenibacillaceae</taxon>
        <taxon>Paenibacillus</taxon>
    </lineage>
</organism>
<protein>
    <submittedName>
        <fullName evidence="1">Uncharacterized protein</fullName>
    </submittedName>
</protein>
<dbReference type="Proteomes" id="UP000683139">
    <property type="component" value="Unassembled WGS sequence"/>
</dbReference>
<dbReference type="AlphaFoldDB" id="A0A919YPC8"/>
<evidence type="ECO:0000313" key="2">
    <source>
        <dbReference type="Proteomes" id="UP000683139"/>
    </source>
</evidence>
<gene>
    <name evidence="1" type="ORF">J40TS1_38090</name>
</gene>
<accession>A0A919YPC8</accession>
<dbReference type="EMBL" id="BOSE01000007">
    <property type="protein sequence ID" value="GIP18167.1"/>
    <property type="molecule type" value="Genomic_DNA"/>
</dbReference>